<evidence type="ECO:0000256" key="1">
    <source>
        <dbReference type="SAM" id="MobiDB-lite"/>
    </source>
</evidence>
<dbReference type="EMBL" id="MN740236">
    <property type="protein sequence ID" value="QHT95182.1"/>
    <property type="molecule type" value="Genomic_DNA"/>
</dbReference>
<sequence length="141" mass="16443">MAALTTQLEQLKKQQEELEKRIQEEEETNKKLNNDASIERLEVLVKPLTNMLDHRSSGGMNGGVPTWEKQPREVLQEQYENELHLYNMNLLTSPPALHECRLPPQKREDLLKEEIYVTLIGILKKQDERIKILESKLGEDI</sequence>
<evidence type="ECO:0000313" key="2">
    <source>
        <dbReference type="EMBL" id="QHT95182.1"/>
    </source>
</evidence>
<accession>A0A6C0IQB4</accession>
<name>A0A6C0IQB4_9ZZZZ</name>
<reference evidence="2" key="1">
    <citation type="journal article" date="2020" name="Nature">
        <title>Giant virus diversity and host interactions through global metagenomics.</title>
        <authorList>
            <person name="Schulz F."/>
            <person name="Roux S."/>
            <person name="Paez-Espino D."/>
            <person name="Jungbluth S."/>
            <person name="Walsh D.A."/>
            <person name="Denef V.J."/>
            <person name="McMahon K.D."/>
            <person name="Konstantinidis K.T."/>
            <person name="Eloe-Fadrosh E.A."/>
            <person name="Kyrpides N.C."/>
            <person name="Woyke T."/>
        </authorList>
    </citation>
    <scope>NUCLEOTIDE SEQUENCE</scope>
    <source>
        <strain evidence="2">GVMAG-M-3300024261-37</strain>
    </source>
</reference>
<organism evidence="2">
    <name type="scientific">viral metagenome</name>
    <dbReference type="NCBI Taxonomy" id="1070528"/>
    <lineage>
        <taxon>unclassified sequences</taxon>
        <taxon>metagenomes</taxon>
        <taxon>organismal metagenomes</taxon>
    </lineage>
</organism>
<proteinExistence type="predicted"/>
<feature type="region of interest" description="Disordered" evidence="1">
    <location>
        <begin position="15"/>
        <end position="34"/>
    </location>
</feature>
<protein>
    <submittedName>
        <fullName evidence="2">Uncharacterized protein</fullName>
    </submittedName>
</protein>
<dbReference type="AlphaFoldDB" id="A0A6C0IQB4"/>